<dbReference type="EMBL" id="LXQA010779392">
    <property type="protein sequence ID" value="MCI70618.1"/>
    <property type="molecule type" value="Genomic_DNA"/>
</dbReference>
<sequence>LQHNGNGNINNCINTNDDEEDTQSTAYDEANHESETGKLFFTPAQHKALLALLQGSSTLSL</sequence>
<dbReference type="AlphaFoldDB" id="A0A392UC51"/>
<keyword evidence="3" id="KW-1185">Reference proteome</keyword>
<proteinExistence type="predicted"/>
<evidence type="ECO:0000313" key="2">
    <source>
        <dbReference type="EMBL" id="MCI70618.1"/>
    </source>
</evidence>
<dbReference type="Proteomes" id="UP000265520">
    <property type="component" value="Unassembled WGS sequence"/>
</dbReference>
<name>A0A392UC51_9FABA</name>
<protein>
    <submittedName>
        <fullName evidence="2">Uncharacterized protein</fullName>
    </submittedName>
</protein>
<accession>A0A392UC51</accession>
<feature type="region of interest" description="Disordered" evidence="1">
    <location>
        <begin position="1"/>
        <end position="31"/>
    </location>
</feature>
<reference evidence="2 3" key="1">
    <citation type="journal article" date="2018" name="Front. Plant Sci.">
        <title>Red Clover (Trifolium pratense) and Zigzag Clover (T. medium) - A Picture of Genomic Similarities and Differences.</title>
        <authorList>
            <person name="Dluhosova J."/>
            <person name="Istvanek J."/>
            <person name="Nedelnik J."/>
            <person name="Repkova J."/>
        </authorList>
    </citation>
    <scope>NUCLEOTIDE SEQUENCE [LARGE SCALE GENOMIC DNA]</scope>
    <source>
        <strain evidence="3">cv. 10/8</strain>
        <tissue evidence="2">Leaf</tissue>
    </source>
</reference>
<feature type="non-terminal residue" evidence="2">
    <location>
        <position position="1"/>
    </location>
</feature>
<comment type="caution">
    <text evidence="2">The sequence shown here is derived from an EMBL/GenBank/DDBJ whole genome shotgun (WGS) entry which is preliminary data.</text>
</comment>
<evidence type="ECO:0000313" key="3">
    <source>
        <dbReference type="Proteomes" id="UP000265520"/>
    </source>
</evidence>
<evidence type="ECO:0000256" key="1">
    <source>
        <dbReference type="SAM" id="MobiDB-lite"/>
    </source>
</evidence>
<feature type="compositionally biased region" description="Low complexity" evidence="1">
    <location>
        <begin position="1"/>
        <end position="15"/>
    </location>
</feature>
<organism evidence="2 3">
    <name type="scientific">Trifolium medium</name>
    <dbReference type="NCBI Taxonomy" id="97028"/>
    <lineage>
        <taxon>Eukaryota</taxon>
        <taxon>Viridiplantae</taxon>
        <taxon>Streptophyta</taxon>
        <taxon>Embryophyta</taxon>
        <taxon>Tracheophyta</taxon>
        <taxon>Spermatophyta</taxon>
        <taxon>Magnoliopsida</taxon>
        <taxon>eudicotyledons</taxon>
        <taxon>Gunneridae</taxon>
        <taxon>Pentapetalae</taxon>
        <taxon>rosids</taxon>
        <taxon>fabids</taxon>
        <taxon>Fabales</taxon>
        <taxon>Fabaceae</taxon>
        <taxon>Papilionoideae</taxon>
        <taxon>50 kb inversion clade</taxon>
        <taxon>NPAAA clade</taxon>
        <taxon>Hologalegina</taxon>
        <taxon>IRL clade</taxon>
        <taxon>Trifolieae</taxon>
        <taxon>Trifolium</taxon>
    </lineage>
</organism>